<feature type="compositionally biased region" description="Basic and acidic residues" evidence="1">
    <location>
        <begin position="110"/>
        <end position="123"/>
    </location>
</feature>
<evidence type="ECO:0000313" key="2">
    <source>
        <dbReference type="EMBL" id="JAT62458.1"/>
    </source>
</evidence>
<organism evidence="2">
    <name type="scientific">Anthurium amnicola</name>
    <dbReference type="NCBI Taxonomy" id="1678845"/>
    <lineage>
        <taxon>Eukaryota</taxon>
        <taxon>Viridiplantae</taxon>
        <taxon>Streptophyta</taxon>
        <taxon>Embryophyta</taxon>
        <taxon>Tracheophyta</taxon>
        <taxon>Spermatophyta</taxon>
        <taxon>Magnoliopsida</taxon>
        <taxon>Liliopsida</taxon>
        <taxon>Araceae</taxon>
        <taxon>Pothoideae</taxon>
        <taxon>Potheae</taxon>
        <taxon>Anthurium</taxon>
    </lineage>
</organism>
<proteinExistence type="predicted"/>
<feature type="compositionally biased region" description="Basic and acidic residues" evidence="1">
    <location>
        <begin position="60"/>
        <end position="83"/>
    </location>
</feature>
<gene>
    <name evidence="2" type="primary">rnr_2</name>
    <name evidence="2" type="ORF">g.138103</name>
</gene>
<dbReference type="EMBL" id="GDJX01005478">
    <property type="protein sequence ID" value="JAT62458.1"/>
    <property type="molecule type" value="Transcribed_RNA"/>
</dbReference>
<protein>
    <submittedName>
        <fullName evidence="2">Ribonuclease R</fullName>
    </submittedName>
</protein>
<dbReference type="AlphaFoldDB" id="A0A1D1Z6C1"/>
<feature type="compositionally biased region" description="Low complexity" evidence="1">
    <location>
        <begin position="99"/>
        <end position="109"/>
    </location>
</feature>
<evidence type="ECO:0000256" key="1">
    <source>
        <dbReference type="SAM" id="MobiDB-lite"/>
    </source>
</evidence>
<feature type="non-terminal residue" evidence="2">
    <location>
        <position position="1"/>
    </location>
</feature>
<reference evidence="2" key="1">
    <citation type="submission" date="2015-07" db="EMBL/GenBank/DDBJ databases">
        <title>Transcriptome Assembly of Anthurium amnicola.</title>
        <authorList>
            <person name="Suzuki J."/>
        </authorList>
    </citation>
    <scope>NUCLEOTIDE SEQUENCE</scope>
</reference>
<accession>A0A1D1Z6C1</accession>
<name>A0A1D1Z6C1_9ARAE</name>
<sequence length="123" mass="13515">SSEREGERRKEEIEEVRRRGVWVSLRIIISKSSPLVNFLCVGEMASMTADLALAYVGRKASKEKLQGSSEREGERRKEADEQQHGTSLLSSMGKKKVHPGGSHSQPSSHCHGDDKEAKAAGGR</sequence>
<feature type="region of interest" description="Disordered" evidence="1">
    <location>
        <begin position="60"/>
        <end position="123"/>
    </location>
</feature>